<dbReference type="InterPro" id="IPR026843">
    <property type="entry name" value="SbcD_C"/>
</dbReference>
<organism evidence="10 11">
    <name type="scientific">Lacrimispora celerecrescens</name>
    <dbReference type="NCBI Taxonomy" id="29354"/>
    <lineage>
        <taxon>Bacteria</taxon>
        <taxon>Bacillati</taxon>
        <taxon>Bacillota</taxon>
        <taxon>Clostridia</taxon>
        <taxon>Lachnospirales</taxon>
        <taxon>Lachnospiraceae</taxon>
        <taxon>Lacrimispora</taxon>
    </lineage>
</organism>
<dbReference type="GO" id="GO:0006310">
    <property type="term" value="P:DNA recombination"/>
    <property type="evidence" value="ECO:0007669"/>
    <property type="project" value="UniProtKB-KW"/>
</dbReference>
<evidence type="ECO:0000256" key="3">
    <source>
        <dbReference type="ARBA" id="ARBA00013365"/>
    </source>
</evidence>
<dbReference type="GO" id="GO:0004519">
    <property type="term" value="F:endonuclease activity"/>
    <property type="evidence" value="ECO:0007669"/>
    <property type="project" value="UniProtKB-KW"/>
</dbReference>
<comment type="function">
    <text evidence="7">SbcCD cleaves DNA hairpin structures. These structures can inhibit DNA replication and are intermediates in certain DNA recombination reactions. The complex acts as a 3'-&gt;5' double strand exonuclease that can open hairpins. It also has a 5' single-strand endonuclease activity.</text>
</comment>
<keyword evidence="4 7" id="KW-0540">Nuclease</keyword>
<dbReference type="GO" id="GO:0008408">
    <property type="term" value="F:3'-5' exonuclease activity"/>
    <property type="evidence" value="ECO:0007669"/>
    <property type="project" value="InterPro"/>
</dbReference>
<feature type="domain" description="Calcineurin-like phosphoesterase" evidence="8">
    <location>
        <begin position="1"/>
        <end position="225"/>
    </location>
</feature>
<dbReference type="CDD" id="cd00840">
    <property type="entry name" value="MPP_Mre11_N"/>
    <property type="match status" value="1"/>
</dbReference>
<dbReference type="EMBL" id="JPME01000010">
    <property type="protein sequence ID" value="KEZ90769.1"/>
    <property type="molecule type" value="Genomic_DNA"/>
</dbReference>
<dbReference type="InterPro" id="IPR050535">
    <property type="entry name" value="DNA_Repair-Maintenance_Comp"/>
</dbReference>
<keyword evidence="6 7" id="KW-0269">Exonuclease</keyword>
<proteinExistence type="inferred from homology"/>
<keyword evidence="7" id="KW-0233">DNA recombination</keyword>
<dbReference type="InterPro" id="IPR029052">
    <property type="entry name" value="Metallo-depent_PP-like"/>
</dbReference>
<dbReference type="Pfam" id="PF00149">
    <property type="entry name" value="Metallophos"/>
    <property type="match status" value="1"/>
</dbReference>
<evidence type="ECO:0000256" key="2">
    <source>
        <dbReference type="ARBA" id="ARBA00011322"/>
    </source>
</evidence>
<comment type="similarity">
    <text evidence="1 7">Belongs to the SbcD family.</text>
</comment>
<protein>
    <recommendedName>
        <fullName evidence="3 7">Nuclease SbcCD subunit D</fullName>
    </recommendedName>
</protein>
<evidence type="ECO:0000256" key="4">
    <source>
        <dbReference type="ARBA" id="ARBA00022722"/>
    </source>
</evidence>
<dbReference type="InterPro" id="IPR041796">
    <property type="entry name" value="Mre11_N"/>
</dbReference>
<dbReference type="STRING" id="29354.IO98_08545"/>
<accession>A0A084JP85</accession>
<keyword evidence="11" id="KW-1185">Reference proteome</keyword>
<dbReference type="Proteomes" id="UP000028525">
    <property type="component" value="Unassembled WGS sequence"/>
</dbReference>
<keyword evidence="5 7" id="KW-0378">Hydrolase</keyword>
<keyword evidence="7" id="KW-0255">Endonuclease</keyword>
<dbReference type="GO" id="GO:0006260">
    <property type="term" value="P:DNA replication"/>
    <property type="evidence" value="ECO:0007669"/>
    <property type="project" value="UniProtKB-KW"/>
</dbReference>
<comment type="subunit">
    <text evidence="2 7">Heterodimer of SbcC and SbcD.</text>
</comment>
<gene>
    <name evidence="7" type="primary">sbcD</name>
    <name evidence="10" type="ORF">IO98_08545</name>
</gene>
<evidence type="ECO:0000256" key="6">
    <source>
        <dbReference type="ARBA" id="ARBA00022839"/>
    </source>
</evidence>
<dbReference type="RefSeq" id="WP_038280049.1">
    <property type="nucleotide sequence ID" value="NZ_JPME01000010.1"/>
</dbReference>
<reference evidence="10 11" key="1">
    <citation type="submission" date="2014-07" db="EMBL/GenBank/DDBJ databases">
        <title>Draft genome of Clostridium celerecrescens 152B isolated from sediments associated with methane hydrate from Krishna Godavari basin.</title>
        <authorList>
            <person name="Honkalas V.S."/>
            <person name="Dabir A.P."/>
            <person name="Arora P."/>
            <person name="Dhakephalkar P.K."/>
        </authorList>
    </citation>
    <scope>NUCLEOTIDE SEQUENCE [LARGE SCALE GENOMIC DNA]</scope>
    <source>
        <strain evidence="10 11">152B</strain>
    </source>
</reference>
<evidence type="ECO:0000313" key="10">
    <source>
        <dbReference type="EMBL" id="KEZ90769.1"/>
    </source>
</evidence>
<dbReference type="AlphaFoldDB" id="A0A084JP85"/>
<sequence length="389" mass="44411">MKIFHLSDLHIGKQLNGYSLKENQEAVLNQIVDYAASRHPDVILICGDIYDKTAPSGEAYTMFGNFLEALSGIKPEITVLIIAGNHDSPERLSYASAFLERHRIHLSVFPPRNQEEYLKKVVLRDENGPVNFYLLPFLKPGYVRQLFPDNQPDGYESAIRAVLERETIDAGERNILLSHQFYTAGSKDPETCESEQAVIMAGGLDRVDASVLSDFDYIALGHIHGSQKVGKASVRYCGTPYKYSVSEENHKKSVTVVNIGKKGDEPELEFLPLNGIQDVRRERGTLSEILKRATEENRHDFVSVTLTDEEEPYRVRERLEEVFDHMLELRVDNERTRHKRLEEGETVPVLKPLEAFRQFFKAVRGEEMTMEEEQAMERIVQEAKEEEGL</sequence>
<evidence type="ECO:0000259" key="8">
    <source>
        <dbReference type="Pfam" id="PF00149"/>
    </source>
</evidence>
<dbReference type="OrthoDB" id="9773856at2"/>
<evidence type="ECO:0000256" key="5">
    <source>
        <dbReference type="ARBA" id="ARBA00022801"/>
    </source>
</evidence>
<dbReference type="PANTHER" id="PTHR30337:SF0">
    <property type="entry name" value="NUCLEASE SBCCD SUBUNIT D"/>
    <property type="match status" value="1"/>
</dbReference>
<dbReference type="Gene3D" id="3.60.21.10">
    <property type="match status" value="1"/>
</dbReference>
<dbReference type="InterPro" id="IPR004843">
    <property type="entry name" value="Calcineurin-like_PHP"/>
</dbReference>
<evidence type="ECO:0000256" key="1">
    <source>
        <dbReference type="ARBA" id="ARBA00010555"/>
    </source>
</evidence>
<feature type="domain" description="Nuclease SbcCD subunit D C-terminal" evidence="9">
    <location>
        <begin position="277"/>
        <end position="363"/>
    </location>
</feature>
<dbReference type="NCBIfam" id="TIGR00619">
    <property type="entry name" value="sbcd"/>
    <property type="match status" value="1"/>
</dbReference>
<name>A0A084JP85_9FIRM</name>
<evidence type="ECO:0000313" key="11">
    <source>
        <dbReference type="Proteomes" id="UP000028525"/>
    </source>
</evidence>
<comment type="caution">
    <text evidence="10">The sequence shown here is derived from an EMBL/GenBank/DDBJ whole genome shotgun (WGS) entry which is preliminary data.</text>
</comment>
<evidence type="ECO:0000259" key="9">
    <source>
        <dbReference type="Pfam" id="PF12320"/>
    </source>
</evidence>
<dbReference type="SUPFAM" id="SSF56300">
    <property type="entry name" value="Metallo-dependent phosphatases"/>
    <property type="match status" value="1"/>
</dbReference>
<dbReference type="Pfam" id="PF12320">
    <property type="entry name" value="SbcD_C"/>
    <property type="match status" value="1"/>
</dbReference>
<dbReference type="PANTHER" id="PTHR30337">
    <property type="entry name" value="COMPONENT OF ATP-DEPENDENT DSDNA EXONUCLEASE"/>
    <property type="match status" value="1"/>
</dbReference>
<keyword evidence="7" id="KW-0235">DNA replication</keyword>
<dbReference type="InterPro" id="IPR004593">
    <property type="entry name" value="SbcD"/>
</dbReference>
<evidence type="ECO:0000256" key="7">
    <source>
        <dbReference type="RuleBase" id="RU363069"/>
    </source>
</evidence>